<comment type="caution">
    <text evidence="1">The sequence shown here is derived from an EMBL/GenBank/DDBJ whole genome shotgun (WGS) entry which is preliminary data.</text>
</comment>
<gene>
    <name evidence="1" type="ORF">GBAR_LOCUS3346</name>
</gene>
<evidence type="ECO:0000313" key="1">
    <source>
        <dbReference type="EMBL" id="CAI8002186.1"/>
    </source>
</evidence>
<dbReference type="Proteomes" id="UP001174909">
    <property type="component" value="Unassembled WGS sequence"/>
</dbReference>
<dbReference type="AlphaFoldDB" id="A0AA35R483"/>
<evidence type="ECO:0000313" key="2">
    <source>
        <dbReference type="Proteomes" id="UP001174909"/>
    </source>
</evidence>
<keyword evidence="2" id="KW-1185">Reference proteome</keyword>
<dbReference type="EMBL" id="CASHTH010000467">
    <property type="protein sequence ID" value="CAI8002186.1"/>
    <property type="molecule type" value="Genomic_DNA"/>
</dbReference>
<proteinExistence type="predicted"/>
<name>A0AA35R483_GEOBA</name>
<sequence>MRCFTSQIRQTSSKFLGCISPLLSSWIYTVCPHFSRLWRRTGNWTSHPSPSLSCTRCQSVVKNLLSKS</sequence>
<protein>
    <submittedName>
        <fullName evidence="1">Uncharacterized protein</fullName>
    </submittedName>
</protein>
<reference evidence="1" key="1">
    <citation type="submission" date="2023-03" db="EMBL/GenBank/DDBJ databases">
        <authorList>
            <person name="Steffen K."/>
            <person name="Cardenas P."/>
        </authorList>
    </citation>
    <scope>NUCLEOTIDE SEQUENCE</scope>
</reference>
<accession>A0AA35R483</accession>
<organism evidence="1 2">
    <name type="scientific">Geodia barretti</name>
    <name type="common">Barrett's horny sponge</name>
    <dbReference type="NCBI Taxonomy" id="519541"/>
    <lineage>
        <taxon>Eukaryota</taxon>
        <taxon>Metazoa</taxon>
        <taxon>Porifera</taxon>
        <taxon>Demospongiae</taxon>
        <taxon>Heteroscleromorpha</taxon>
        <taxon>Tetractinellida</taxon>
        <taxon>Astrophorina</taxon>
        <taxon>Geodiidae</taxon>
        <taxon>Geodia</taxon>
    </lineage>
</organism>